<evidence type="ECO:0000256" key="5">
    <source>
        <dbReference type="SAM" id="MobiDB-lite"/>
    </source>
</evidence>
<comment type="subcellular location">
    <subcellularLocation>
        <location evidence="1">Membrane</location>
        <topology evidence="1">Multi-pass membrane protein</topology>
    </subcellularLocation>
</comment>
<evidence type="ECO:0000256" key="3">
    <source>
        <dbReference type="ARBA" id="ARBA00022989"/>
    </source>
</evidence>
<keyword evidence="4 6" id="KW-0472">Membrane</keyword>
<keyword evidence="2 6" id="KW-0812">Transmembrane</keyword>
<evidence type="ECO:0000256" key="6">
    <source>
        <dbReference type="SAM" id="Phobius"/>
    </source>
</evidence>
<dbReference type="PANTHER" id="PTHR28304:SF2">
    <property type="entry name" value="PEROXISOMAL MEMBRANE PROTEIN PEX29"/>
    <property type="match status" value="1"/>
</dbReference>
<gene>
    <name evidence="8" type="ORF">PISL3812_03009</name>
</gene>
<dbReference type="STRING" id="28573.A0A0U1LTA2"/>
<dbReference type="OMA" id="QNCMDDF"/>
<protein>
    <submittedName>
        <fullName evidence="8">Peroxisomal membrane protein PEX29</fullName>
    </submittedName>
</protein>
<dbReference type="InterPro" id="IPR052816">
    <property type="entry name" value="Peroxisomal_Membrane_PEX28-32"/>
</dbReference>
<dbReference type="GO" id="GO:0005778">
    <property type="term" value="C:peroxisomal membrane"/>
    <property type="evidence" value="ECO:0007669"/>
    <property type="project" value="TreeGrafter"/>
</dbReference>
<feature type="region of interest" description="Disordered" evidence="5">
    <location>
        <begin position="342"/>
        <end position="373"/>
    </location>
</feature>
<dbReference type="InterPro" id="IPR010482">
    <property type="entry name" value="TECPR1-like_DysF"/>
</dbReference>
<evidence type="ECO:0000313" key="8">
    <source>
        <dbReference type="EMBL" id="CRG86006.1"/>
    </source>
</evidence>
<feature type="transmembrane region" description="Helical" evidence="6">
    <location>
        <begin position="193"/>
        <end position="213"/>
    </location>
</feature>
<dbReference type="EMBL" id="CVMT01000002">
    <property type="protein sequence ID" value="CRG86006.1"/>
    <property type="molecule type" value="Genomic_DNA"/>
</dbReference>
<feature type="region of interest" description="Disordered" evidence="5">
    <location>
        <begin position="531"/>
        <end position="560"/>
    </location>
</feature>
<evidence type="ECO:0000259" key="7">
    <source>
        <dbReference type="Pfam" id="PF06398"/>
    </source>
</evidence>
<dbReference type="AlphaFoldDB" id="A0A0U1LTA2"/>
<keyword evidence="9" id="KW-1185">Reference proteome</keyword>
<dbReference type="Proteomes" id="UP000054383">
    <property type="component" value="Unassembled WGS sequence"/>
</dbReference>
<name>A0A0U1LTA2_TALIS</name>
<feature type="domain" description="TECPR1-like DysF" evidence="7">
    <location>
        <begin position="140"/>
        <end position="572"/>
    </location>
</feature>
<organism evidence="8 9">
    <name type="scientific">Talaromyces islandicus</name>
    <name type="common">Penicillium islandicum</name>
    <dbReference type="NCBI Taxonomy" id="28573"/>
    <lineage>
        <taxon>Eukaryota</taxon>
        <taxon>Fungi</taxon>
        <taxon>Dikarya</taxon>
        <taxon>Ascomycota</taxon>
        <taxon>Pezizomycotina</taxon>
        <taxon>Eurotiomycetes</taxon>
        <taxon>Eurotiomycetidae</taxon>
        <taxon>Eurotiales</taxon>
        <taxon>Trichocomaceae</taxon>
        <taxon>Talaromyces</taxon>
        <taxon>Talaromyces sect. Islandici</taxon>
    </lineage>
</organism>
<proteinExistence type="predicted"/>
<feature type="region of interest" description="Disordered" evidence="5">
    <location>
        <begin position="59"/>
        <end position="95"/>
    </location>
</feature>
<dbReference type="GO" id="GO:0007031">
    <property type="term" value="P:peroxisome organization"/>
    <property type="evidence" value="ECO:0007669"/>
    <property type="project" value="UniProtKB-ARBA"/>
</dbReference>
<evidence type="ECO:0000256" key="1">
    <source>
        <dbReference type="ARBA" id="ARBA00004141"/>
    </source>
</evidence>
<accession>A0A0U1LTA2</accession>
<evidence type="ECO:0000256" key="4">
    <source>
        <dbReference type="ARBA" id="ARBA00023136"/>
    </source>
</evidence>
<sequence>MPRPKARAVALRFISAHSPFCAKCSPPFHDVVPHGLDIMMEESTVDAFAFANRDEPILSFGNHDSTSSQPSRREKLKTRFGVNQNGKDSDENNDKSGLSIQDRLFSRLLQQVIPALDVDQEDGDEAVDKIAAKQAARPVFSLPVMTNNFRRFNARIGIAFVFQNRMIRLFSWSQPTKTWSFLAAYSFICLNPYLLVVLPLALVLLAIMVPAFLARHPPPPSASTSGTTPYYSYDGPALAPAKTIKPASETSKDFFRNMRDLQNSMADFSALHDSLVDTLSPPTNFSNETVSSAVFLVLTFATASLFLTAHLLPWRLIFFFGGNGAIISAHPAVQQFINQTTEPSGVDGVDEKSDQKTSVSTLDKSAPPKPASSLQTILHPLSEISLDSSPEEREVEIFELQHRSISPFSSTSEWETLLFSPLPYDPLSPSRIAGDRPRGCRFFEDVQAPLGWAWKGKKWELDLECREWVVERMITGVGFEIPSSGLIGNGNGASTEDQVGGWVWDLPTVISQTPMNDDELDMMAYGDLNVSAPSASPKSKGKVKVKGGQGRDWEESMQAQKAGEWRRRRWVRVVHRIPTSDRASIRKPFKN</sequence>
<dbReference type="Pfam" id="PF06398">
    <property type="entry name" value="Pex24p"/>
    <property type="match status" value="1"/>
</dbReference>
<reference evidence="8 9" key="1">
    <citation type="submission" date="2015-04" db="EMBL/GenBank/DDBJ databases">
        <authorList>
            <person name="Syromyatnikov M.Y."/>
            <person name="Popov V.N."/>
        </authorList>
    </citation>
    <scope>NUCLEOTIDE SEQUENCE [LARGE SCALE GENOMIC DNA]</scope>
    <source>
        <strain evidence="8">WF-38-12</strain>
    </source>
</reference>
<feature type="transmembrane region" description="Helical" evidence="6">
    <location>
        <begin position="290"/>
        <end position="312"/>
    </location>
</feature>
<evidence type="ECO:0000256" key="2">
    <source>
        <dbReference type="ARBA" id="ARBA00022692"/>
    </source>
</evidence>
<dbReference type="OrthoDB" id="74314at2759"/>
<evidence type="ECO:0000313" key="9">
    <source>
        <dbReference type="Proteomes" id="UP000054383"/>
    </source>
</evidence>
<keyword evidence="3 6" id="KW-1133">Transmembrane helix</keyword>
<dbReference type="PANTHER" id="PTHR28304">
    <property type="entry name" value="PEROXISOMAL MEMBRANE PROTEIN PEX29"/>
    <property type="match status" value="1"/>
</dbReference>